<proteinExistence type="predicted"/>
<dbReference type="AlphaFoldDB" id="A0A6J4NKU1"/>
<evidence type="ECO:0000256" key="1">
    <source>
        <dbReference type="SAM" id="MobiDB-lite"/>
    </source>
</evidence>
<organism evidence="2">
    <name type="scientific">uncultured Leptolyngbya sp</name>
    <dbReference type="NCBI Taxonomy" id="332963"/>
    <lineage>
        <taxon>Bacteria</taxon>
        <taxon>Bacillati</taxon>
        <taxon>Cyanobacteriota</taxon>
        <taxon>Cyanophyceae</taxon>
        <taxon>Leptolyngbyales</taxon>
        <taxon>Leptolyngbyaceae</taxon>
        <taxon>Leptolyngbya group</taxon>
        <taxon>Leptolyngbya</taxon>
        <taxon>environmental samples</taxon>
    </lineage>
</organism>
<dbReference type="EMBL" id="CADCTY010001809">
    <property type="protein sequence ID" value="CAA9388038.1"/>
    <property type="molecule type" value="Genomic_DNA"/>
</dbReference>
<reference evidence="2" key="1">
    <citation type="submission" date="2020-02" db="EMBL/GenBank/DDBJ databases">
        <authorList>
            <person name="Meier V. D."/>
        </authorList>
    </citation>
    <scope>NUCLEOTIDE SEQUENCE</scope>
    <source>
        <strain evidence="2">AVDCRST_MAG94</strain>
    </source>
</reference>
<sequence length="179" mass="20028">MPKPSIPKRSPAPAQRAPQTPVLPPPLGFEYQAFGFLAGELSAGREGYSLRVDDKPLTLSGCNDRLQRWLNTQELPLTGFFGLYPKSTRSGTTFWLKSFEASAPATELGVFNIDGQLVSTNGAQQLLRIHRNQPNSTAKPFLIKVSGFLPESKLGQFWELECLWEDDRFSLLDGRRFEL</sequence>
<name>A0A6J4NKU1_9CYAN</name>
<feature type="region of interest" description="Disordered" evidence="1">
    <location>
        <begin position="1"/>
        <end position="22"/>
    </location>
</feature>
<accession>A0A6J4NKU1</accession>
<protein>
    <submittedName>
        <fullName evidence="2">Uncharacterized protein</fullName>
    </submittedName>
</protein>
<evidence type="ECO:0000313" key="2">
    <source>
        <dbReference type="EMBL" id="CAA9388038.1"/>
    </source>
</evidence>
<gene>
    <name evidence="2" type="ORF">AVDCRST_MAG94-5243</name>
</gene>